<evidence type="ECO:0000256" key="5">
    <source>
        <dbReference type="ARBA" id="ARBA00022737"/>
    </source>
</evidence>
<keyword evidence="5" id="KW-0677">Repeat</keyword>
<dbReference type="InterPro" id="IPR013783">
    <property type="entry name" value="Ig-like_fold"/>
</dbReference>
<feature type="transmembrane region" description="Helical" evidence="14">
    <location>
        <begin position="378"/>
        <end position="400"/>
    </location>
</feature>
<feature type="domain" description="Ig-like" evidence="16">
    <location>
        <begin position="150"/>
        <end position="222"/>
    </location>
</feature>
<dbReference type="Proteomes" id="UP000001645">
    <property type="component" value="Chromosome 1"/>
</dbReference>
<dbReference type="SUPFAM" id="SSF48726">
    <property type="entry name" value="Immunoglobulin"/>
    <property type="match status" value="3"/>
</dbReference>
<dbReference type="FunFam" id="3.40.50.10140:FF:000002">
    <property type="entry name" value="Interleukin 1 receptor accessory protein"/>
    <property type="match status" value="1"/>
</dbReference>
<name>G1NPM7_MELGA</name>
<dbReference type="SUPFAM" id="SSF52200">
    <property type="entry name" value="Toll/Interleukin receptor TIR domain"/>
    <property type="match status" value="1"/>
</dbReference>
<dbReference type="InterPro" id="IPR013151">
    <property type="entry name" value="Immunoglobulin_dom"/>
</dbReference>
<dbReference type="GO" id="GO:0004908">
    <property type="term" value="F:interleukin-1 receptor activity"/>
    <property type="evidence" value="ECO:0007669"/>
    <property type="project" value="InterPro"/>
</dbReference>
<keyword evidence="12" id="KW-0325">Glycoprotein</keyword>
<proteinExistence type="inferred from homology"/>
<dbReference type="SMART" id="SM00409">
    <property type="entry name" value="IG"/>
    <property type="match status" value="3"/>
</dbReference>
<feature type="domain" description="TIR" evidence="15">
    <location>
        <begin position="422"/>
        <end position="577"/>
    </location>
</feature>
<dbReference type="Ensembl" id="ENSMGAT00000016653.3">
    <property type="protein sequence ID" value="ENSMGAP00000015694.3"/>
    <property type="gene ID" value="ENSMGAG00000014809.2"/>
</dbReference>
<feature type="domain" description="Ig-like" evidence="16">
    <location>
        <begin position="44"/>
        <end position="120"/>
    </location>
</feature>
<dbReference type="PANTHER" id="PTHR11890:SF26">
    <property type="entry name" value="INTERLEUKIN-1 RECEPTOR TYPE 1"/>
    <property type="match status" value="1"/>
</dbReference>
<feature type="transmembrane region" description="Helical" evidence="14">
    <location>
        <begin position="20"/>
        <end position="42"/>
    </location>
</feature>
<dbReference type="PRINTS" id="PR01537">
    <property type="entry name" value="INTRLKN1R1F"/>
</dbReference>
<dbReference type="PANTHER" id="PTHR11890">
    <property type="entry name" value="INTERLEUKIN-1 RECEPTOR FAMILY MEMBER"/>
    <property type="match status" value="1"/>
</dbReference>
<dbReference type="GO" id="GO:0050727">
    <property type="term" value="P:regulation of inflammatory response"/>
    <property type="evidence" value="ECO:0007669"/>
    <property type="project" value="TreeGrafter"/>
</dbReference>
<organism evidence="17 18">
    <name type="scientific">Meleagris gallopavo</name>
    <name type="common">Wild turkey</name>
    <dbReference type="NCBI Taxonomy" id="9103"/>
    <lineage>
        <taxon>Eukaryota</taxon>
        <taxon>Metazoa</taxon>
        <taxon>Chordata</taxon>
        <taxon>Craniata</taxon>
        <taxon>Vertebrata</taxon>
        <taxon>Euteleostomi</taxon>
        <taxon>Archelosauria</taxon>
        <taxon>Archosauria</taxon>
        <taxon>Dinosauria</taxon>
        <taxon>Saurischia</taxon>
        <taxon>Theropoda</taxon>
        <taxon>Coelurosauria</taxon>
        <taxon>Aves</taxon>
        <taxon>Neognathae</taxon>
        <taxon>Galloanserae</taxon>
        <taxon>Galliformes</taxon>
        <taxon>Phasianidae</taxon>
        <taxon>Meleagridinae</taxon>
        <taxon>Meleagris</taxon>
    </lineage>
</organism>
<evidence type="ECO:0000256" key="13">
    <source>
        <dbReference type="ARBA" id="ARBA00023319"/>
    </source>
</evidence>
<evidence type="ECO:0000259" key="15">
    <source>
        <dbReference type="PROSITE" id="PS50104"/>
    </source>
</evidence>
<keyword evidence="9 14" id="KW-0472">Membrane</keyword>
<dbReference type="Pfam" id="PF00047">
    <property type="entry name" value="ig"/>
    <property type="match status" value="1"/>
</dbReference>
<keyword evidence="10" id="KW-1015">Disulfide bond</keyword>
<dbReference type="OrthoDB" id="6132459at2759"/>
<gene>
    <name evidence="17" type="primary">LOC100542828</name>
</gene>
<dbReference type="InterPro" id="IPR000157">
    <property type="entry name" value="TIR_dom"/>
</dbReference>
<dbReference type="CDD" id="cd20994">
    <property type="entry name" value="Ig2_IL1R_like"/>
    <property type="match status" value="1"/>
</dbReference>
<comment type="similarity">
    <text evidence="2">Belongs to the interleukin-1 receptor family.</text>
</comment>
<comment type="subcellular location">
    <subcellularLocation>
        <location evidence="1">Membrane</location>
        <topology evidence="1">Single-pass type I membrane protein</topology>
    </subcellularLocation>
</comment>
<dbReference type="SMART" id="SM00255">
    <property type="entry name" value="TIR"/>
    <property type="match status" value="1"/>
</dbReference>
<keyword evidence="13" id="KW-0393">Immunoglobulin domain</keyword>
<dbReference type="PROSITE" id="PS50104">
    <property type="entry name" value="TIR"/>
    <property type="match status" value="1"/>
</dbReference>
<evidence type="ECO:0000256" key="8">
    <source>
        <dbReference type="ARBA" id="ARBA00023027"/>
    </source>
</evidence>
<evidence type="ECO:0000256" key="4">
    <source>
        <dbReference type="ARBA" id="ARBA00022729"/>
    </source>
</evidence>
<reference evidence="17 18" key="1">
    <citation type="journal article" date="2010" name="PLoS Biol.">
        <title>Multi-platform next-generation sequencing of the domestic turkey (Meleagris gallopavo): genome assembly and analysis.</title>
        <authorList>
            <person name="Dalloul R.A."/>
            <person name="Long J.A."/>
            <person name="Zimin A.V."/>
            <person name="Aslam L."/>
            <person name="Beal K."/>
            <person name="Blomberg L.A."/>
            <person name="Bouffard P."/>
            <person name="Burt D.W."/>
            <person name="Crasta O."/>
            <person name="Crooijmans R.P."/>
            <person name="Cooper K."/>
            <person name="Coulombe R.A."/>
            <person name="De S."/>
            <person name="Delany M.E."/>
            <person name="Dodgson J.B."/>
            <person name="Dong J.J."/>
            <person name="Evans C."/>
            <person name="Frederickson K.M."/>
            <person name="Flicek P."/>
            <person name="Florea L."/>
            <person name="Folkerts O."/>
            <person name="Groenen M.A."/>
            <person name="Harkins T.T."/>
            <person name="Herrero J."/>
            <person name="Hoffmann S."/>
            <person name="Megens H.J."/>
            <person name="Jiang A."/>
            <person name="de Jong P."/>
            <person name="Kaiser P."/>
            <person name="Kim H."/>
            <person name="Kim K.W."/>
            <person name="Kim S."/>
            <person name="Langenberger D."/>
            <person name="Lee M.K."/>
            <person name="Lee T."/>
            <person name="Mane S."/>
            <person name="Marcais G."/>
            <person name="Marz M."/>
            <person name="McElroy A.P."/>
            <person name="Modise T."/>
            <person name="Nefedov M."/>
            <person name="Notredame C."/>
            <person name="Paton I.R."/>
            <person name="Payne W.S."/>
            <person name="Pertea G."/>
            <person name="Prickett D."/>
            <person name="Puiu D."/>
            <person name="Qioa D."/>
            <person name="Raineri E."/>
            <person name="Ruffier M."/>
            <person name="Salzberg S.L."/>
            <person name="Schatz M.C."/>
            <person name="Scheuring C."/>
            <person name="Schmidt C.J."/>
            <person name="Schroeder S."/>
            <person name="Searle S.M."/>
            <person name="Smith E.J."/>
            <person name="Smith J."/>
            <person name="Sonstegard T.S."/>
            <person name="Stadler P.F."/>
            <person name="Tafer H."/>
            <person name="Tu Z.J."/>
            <person name="Van Tassell C.P."/>
            <person name="Vilella A.J."/>
            <person name="Williams K.P."/>
            <person name="Yorke J.A."/>
            <person name="Zhang L."/>
            <person name="Zhang H.B."/>
            <person name="Zhang X."/>
            <person name="Zhang Y."/>
            <person name="Reed K.M."/>
        </authorList>
    </citation>
    <scope>NUCLEOTIDE SEQUENCE [LARGE SCALE GENOMIC DNA]</scope>
</reference>
<dbReference type="CDD" id="cd05756">
    <property type="entry name" value="Ig1_IL1R_like"/>
    <property type="match status" value="1"/>
</dbReference>
<dbReference type="GO" id="GO:0016020">
    <property type="term" value="C:membrane"/>
    <property type="evidence" value="ECO:0007669"/>
    <property type="project" value="UniProtKB-SubCell"/>
</dbReference>
<dbReference type="Gene3D" id="2.60.40.10">
    <property type="entry name" value="Immunoglobulins"/>
    <property type="match status" value="3"/>
</dbReference>
<dbReference type="InterPro" id="IPR003599">
    <property type="entry name" value="Ig_sub"/>
</dbReference>
<keyword evidence="18" id="KW-1185">Reference proteome</keyword>
<sequence>MVMWILILLRNIQIKSISKFSFSLSLFFFLIEECVICNYFVLVGEPTAISCPVITLPMPHSDYNLTWYKNGSSTPITTERHARIHQRKGLLWFIPATLEDSGLYECEVRSLNRSKQKIINLKVFKNDNDLCFNGEMKYDQIVKSANAGKIICPDLENFKDEDNINPEIHWYKECKSGFLEDKRLVLAEGENAILILNATIQDKGNYTCRMVYTFMGKQYNVSRTMNLEVKESPLKMRPEFIYPNNNTIEVELGSQVTVDCNTTGADGFEVFWTGNGVYIDVFYVSRIFAKPNKHFRLWNFSSTKHWDAPPTFTDAENPLQHGEETAYDGRPVYSVKLIISEVHSEDYEQPFVCQASNAFGQVASYIILKHRAPDVQRWLTGVFVSFLLLTFIILVVYKIFKIDLVLWYRNFGCAFVSKEDGKIYDACVLYTKGCGGSNFYRLETFVLRILPNVLEQQCGYNLFILGRDDLPGEAVVSVADEIFKQSRRLMIIFGSETFSCVQLEDASEQQLALYSALIRDETQVILIEMDGTQDYTSMPESIRYIKQKHGAIQWKGDFSEKSCSANTKFWKNVRYQMPAKKKVSFSEVYLSPQTLNNSAAKGN</sequence>
<dbReference type="InterPro" id="IPR003598">
    <property type="entry name" value="Ig_sub2"/>
</dbReference>
<evidence type="ECO:0000256" key="7">
    <source>
        <dbReference type="ARBA" id="ARBA00022989"/>
    </source>
</evidence>
<dbReference type="HOGENOM" id="CLU_025552_3_1_1"/>
<accession>G1NPM7</accession>
<dbReference type="InterPro" id="IPR007110">
    <property type="entry name" value="Ig-like_dom"/>
</dbReference>
<dbReference type="InterPro" id="IPR035897">
    <property type="entry name" value="Toll_tir_struct_dom_sf"/>
</dbReference>
<dbReference type="SMART" id="SM00408">
    <property type="entry name" value="IGc2"/>
    <property type="match status" value="2"/>
</dbReference>
<reference evidence="17" key="2">
    <citation type="submission" date="2025-08" db="UniProtKB">
        <authorList>
            <consortium name="Ensembl"/>
        </authorList>
    </citation>
    <scope>IDENTIFICATION</scope>
</reference>
<evidence type="ECO:0000256" key="12">
    <source>
        <dbReference type="ARBA" id="ARBA00023180"/>
    </source>
</evidence>
<feature type="domain" description="Ig-like" evidence="16">
    <location>
        <begin position="238"/>
        <end position="357"/>
    </location>
</feature>
<dbReference type="Pfam" id="PF01582">
    <property type="entry name" value="TIR"/>
    <property type="match status" value="1"/>
</dbReference>
<dbReference type="PRINTS" id="PR01536">
    <property type="entry name" value="INTRLKN1R12F"/>
</dbReference>
<evidence type="ECO:0000256" key="2">
    <source>
        <dbReference type="ARBA" id="ARBA00009752"/>
    </source>
</evidence>
<dbReference type="Bgee" id="ENSMGAG00000014809">
    <property type="expression patterns" value="Expressed in jejunum and 16 other cell types or tissues"/>
</dbReference>
<dbReference type="AlphaFoldDB" id="G1NPM7"/>
<dbReference type="GO" id="GO:0016787">
    <property type="term" value="F:hydrolase activity"/>
    <property type="evidence" value="ECO:0007669"/>
    <property type="project" value="UniProtKB-KW"/>
</dbReference>
<keyword evidence="11" id="KW-0675">Receptor</keyword>
<keyword evidence="4" id="KW-0732">Signal</keyword>
<dbReference type="InParanoid" id="G1NPM7"/>
<evidence type="ECO:0000313" key="18">
    <source>
        <dbReference type="Proteomes" id="UP000001645"/>
    </source>
</evidence>
<evidence type="ECO:0000256" key="10">
    <source>
        <dbReference type="ARBA" id="ARBA00023157"/>
    </source>
</evidence>
<keyword evidence="7 14" id="KW-1133">Transmembrane helix</keyword>
<evidence type="ECO:0000256" key="11">
    <source>
        <dbReference type="ARBA" id="ARBA00023170"/>
    </source>
</evidence>
<dbReference type="FunFam" id="2.60.40.10:FF:001302">
    <property type="entry name" value="Interleukin 1 receptor like 2"/>
    <property type="match status" value="1"/>
</dbReference>
<evidence type="ECO:0000256" key="6">
    <source>
        <dbReference type="ARBA" id="ARBA00022801"/>
    </source>
</evidence>
<dbReference type="InterPro" id="IPR036179">
    <property type="entry name" value="Ig-like_dom_sf"/>
</dbReference>
<protein>
    <submittedName>
        <fullName evidence="17">Interleukin 1 receptor type 1</fullName>
    </submittedName>
</protein>
<dbReference type="GeneTree" id="ENSGT01090000259985"/>
<dbReference type="Gene3D" id="3.40.50.10140">
    <property type="entry name" value="Toll/interleukin-1 receptor homology (TIR) domain"/>
    <property type="match status" value="1"/>
</dbReference>
<reference evidence="17" key="3">
    <citation type="submission" date="2025-09" db="UniProtKB">
        <authorList>
            <consortium name="Ensembl"/>
        </authorList>
    </citation>
    <scope>IDENTIFICATION</scope>
</reference>
<evidence type="ECO:0000259" key="16">
    <source>
        <dbReference type="PROSITE" id="PS50835"/>
    </source>
</evidence>
<dbReference type="FunFam" id="2.60.40.10:FF:000188">
    <property type="entry name" value="Interleukin-1 receptor accessory protein-like 1"/>
    <property type="match status" value="1"/>
</dbReference>
<dbReference type="InterPro" id="IPR015621">
    <property type="entry name" value="IL-1_rcpt_fam"/>
</dbReference>
<keyword evidence="6" id="KW-0378">Hydrolase</keyword>
<evidence type="ECO:0000256" key="14">
    <source>
        <dbReference type="SAM" id="Phobius"/>
    </source>
</evidence>
<dbReference type="InterPro" id="IPR004074">
    <property type="entry name" value="IL-1_rcpt_I/II-typ"/>
</dbReference>
<evidence type="ECO:0000256" key="9">
    <source>
        <dbReference type="ARBA" id="ARBA00023136"/>
    </source>
</evidence>
<evidence type="ECO:0000256" key="3">
    <source>
        <dbReference type="ARBA" id="ARBA00022692"/>
    </source>
</evidence>
<evidence type="ECO:0000256" key="1">
    <source>
        <dbReference type="ARBA" id="ARBA00004479"/>
    </source>
</evidence>
<dbReference type="PROSITE" id="PS50835">
    <property type="entry name" value="IG_LIKE"/>
    <property type="match status" value="3"/>
</dbReference>
<keyword evidence="8" id="KW-0520">NAD</keyword>
<evidence type="ECO:0000313" key="17">
    <source>
        <dbReference type="Ensembl" id="ENSMGAP00000015694.3"/>
    </source>
</evidence>
<keyword evidence="3 14" id="KW-0812">Transmembrane</keyword>